<gene>
    <name evidence="1" type="ORF">LCGC14_2308580</name>
</gene>
<organism evidence="1">
    <name type="scientific">marine sediment metagenome</name>
    <dbReference type="NCBI Taxonomy" id="412755"/>
    <lineage>
        <taxon>unclassified sequences</taxon>
        <taxon>metagenomes</taxon>
        <taxon>ecological metagenomes</taxon>
    </lineage>
</organism>
<protein>
    <submittedName>
        <fullName evidence="1">Uncharacterized protein</fullName>
    </submittedName>
</protein>
<evidence type="ECO:0000313" key="1">
    <source>
        <dbReference type="EMBL" id="KKL50135.1"/>
    </source>
</evidence>
<proteinExistence type="predicted"/>
<reference evidence="1" key="1">
    <citation type="journal article" date="2015" name="Nature">
        <title>Complex archaea that bridge the gap between prokaryotes and eukaryotes.</title>
        <authorList>
            <person name="Spang A."/>
            <person name="Saw J.H."/>
            <person name="Jorgensen S.L."/>
            <person name="Zaremba-Niedzwiedzka K."/>
            <person name="Martijn J."/>
            <person name="Lind A.E."/>
            <person name="van Eijk R."/>
            <person name="Schleper C."/>
            <person name="Guy L."/>
            <person name="Ettema T.J."/>
        </authorList>
    </citation>
    <scope>NUCLEOTIDE SEQUENCE</scope>
</reference>
<sequence>LFDNLTSAFAFHKIILDDYLSDDFVLWGLKDRINYFESFSSFLKEEVRNGDSPKTIKRRILLKNLSV</sequence>
<dbReference type="EMBL" id="LAZR01032709">
    <property type="protein sequence ID" value="KKL50135.1"/>
    <property type="molecule type" value="Genomic_DNA"/>
</dbReference>
<feature type="non-terminal residue" evidence="1">
    <location>
        <position position="1"/>
    </location>
</feature>
<accession>A0A0F9EYP6</accession>
<comment type="caution">
    <text evidence="1">The sequence shown here is derived from an EMBL/GenBank/DDBJ whole genome shotgun (WGS) entry which is preliminary data.</text>
</comment>
<name>A0A0F9EYP6_9ZZZZ</name>
<dbReference type="AlphaFoldDB" id="A0A0F9EYP6"/>